<evidence type="ECO:0000313" key="2">
    <source>
        <dbReference type="Proteomes" id="UP000799764"/>
    </source>
</evidence>
<gene>
    <name evidence="1" type="ORF">P171DRAFT_517605</name>
</gene>
<organism evidence="1 2">
    <name type="scientific">Karstenula rhodostoma CBS 690.94</name>
    <dbReference type="NCBI Taxonomy" id="1392251"/>
    <lineage>
        <taxon>Eukaryota</taxon>
        <taxon>Fungi</taxon>
        <taxon>Dikarya</taxon>
        <taxon>Ascomycota</taxon>
        <taxon>Pezizomycotina</taxon>
        <taxon>Dothideomycetes</taxon>
        <taxon>Pleosporomycetidae</taxon>
        <taxon>Pleosporales</taxon>
        <taxon>Massarineae</taxon>
        <taxon>Didymosphaeriaceae</taxon>
        <taxon>Karstenula</taxon>
    </lineage>
</organism>
<evidence type="ECO:0000313" key="1">
    <source>
        <dbReference type="EMBL" id="KAF2450017.1"/>
    </source>
</evidence>
<accession>A0A9P4PTP8</accession>
<protein>
    <submittedName>
        <fullName evidence="1">Uncharacterized protein</fullName>
    </submittedName>
</protein>
<keyword evidence="2" id="KW-1185">Reference proteome</keyword>
<comment type="caution">
    <text evidence="1">The sequence shown here is derived from an EMBL/GenBank/DDBJ whole genome shotgun (WGS) entry which is preliminary data.</text>
</comment>
<sequence>MACAHEELGDLWRVLPAELKLRILGYVLKLDDKPKKNGKPTCVVPRIDKLKFDRLLEKDLIPYFSEKFEDAQLAKEAFYQSNTFFMPAKRFDLPTIKDGFILPPKPLRSHIRSLIIYITAGPQEWMGLSSLDFNAEFSGVHNLTVVVDFQDKLQSDHVARQLNTMGHREAARHVVLYQPFRGVSTMLQAELWTHNIPRTCFNVRRLKIEFIVTPGYADLSKEKDSWIQTTKTLTISHAPETIRTMHVGKAASAVLKNEKCVCRIQKVRTLGDVEEDVIVDDDVLFPKSKPRFWQDSLDDEAFSLSELDDSALE</sequence>
<dbReference type="AlphaFoldDB" id="A0A9P4PTP8"/>
<name>A0A9P4PTP8_9PLEO</name>
<reference evidence="1" key="1">
    <citation type="journal article" date="2020" name="Stud. Mycol.">
        <title>101 Dothideomycetes genomes: a test case for predicting lifestyles and emergence of pathogens.</title>
        <authorList>
            <person name="Haridas S."/>
            <person name="Albert R."/>
            <person name="Binder M."/>
            <person name="Bloem J."/>
            <person name="Labutti K."/>
            <person name="Salamov A."/>
            <person name="Andreopoulos B."/>
            <person name="Baker S."/>
            <person name="Barry K."/>
            <person name="Bills G."/>
            <person name="Bluhm B."/>
            <person name="Cannon C."/>
            <person name="Castanera R."/>
            <person name="Culley D."/>
            <person name="Daum C."/>
            <person name="Ezra D."/>
            <person name="Gonzalez J."/>
            <person name="Henrissat B."/>
            <person name="Kuo A."/>
            <person name="Liang C."/>
            <person name="Lipzen A."/>
            <person name="Lutzoni F."/>
            <person name="Magnuson J."/>
            <person name="Mondo S."/>
            <person name="Nolan M."/>
            <person name="Ohm R."/>
            <person name="Pangilinan J."/>
            <person name="Park H.-J."/>
            <person name="Ramirez L."/>
            <person name="Alfaro M."/>
            <person name="Sun H."/>
            <person name="Tritt A."/>
            <person name="Yoshinaga Y."/>
            <person name="Zwiers L.-H."/>
            <person name="Turgeon B."/>
            <person name="Goodwin S."/>
            <person name="Spatafora J."/>
            <person name="Crous P."/>
            <person name="Grigoriev I."/>
        </authorList>
    </citation>
    <scope>NUCLEOTIDE SEQUENCE</scope>
    <source>
        <strain evidence="1">CBS 690.94</strain>
    </source>
</reference>
<proteinExistence type="predicted"/>
<dbReference type="EMBL" id="MU001494">
    <property type="protein sequence ID" value="KAF2450017.1"/>
    <property type="molecule type" value="Genomic_DNA"/>
</dbReference>
<dbReference type="Proteomes" id="UP000799764">
    <property type="component" value="Unassembled WGS sequence"/>
</dbReference>